<accession>A0AAE0M0U1</accession>
<reference evidence="3" key="1">
    <citation type="journal article" date="2023" name="Mol. Phylogenet. Evol.">
        <title>Genome-scale phylogeny and comparative genomics of the fungal order Sordariales.</title>
        <authorList>
            <person name="Hensen N."/>
            <person name="Bonometti L."/>
            <person name="Westerberg I."/>
            <person name="Brannstrom I.O."/>
            <person name="Guillou S."/>
            <person name="Cros-Aarteil S."/>
            <person name="Calhoun S."/>
            <person name="Haridas S."/>
            <person name="Kuo A."/>
            <person name="Mondo S."/>
            <person name="Pangilinan J."/>
            <person name="Riley R."/>
            <person name="LaButti K."/>
            <person name="Andreopoulos B."/>
            <person name="Lipzen A."/>
            <person name="Chen C."/>
            <person name="Yan M."/>
            <person name="Daum C."/>
            <person name="Ng V."/>
            <person name="Clum A."/>
            <person name="Steindorff A."/>
            <person name="Ohm R.A."/>
            <person name="Martin F."/>
            <person name="Silar P."/>
            <person name="Natvig D.O."/>
            <person name="Lalanne C."/>
            <person name="Gautier V."/>
            <person name="Ament-Velasquez S.L."/>
            <person name="Kruys A."/>
            <person name="Hutchinson M.I."/>
            <person name="Powell A.J."/>
            <person name="Barry K."/>
            <person name="Miller A.N."/>
            <person name="Grigoriev I.V."/>
            <person name="Debuchy R."/>
            <person name="Gladieux P."/>
            <person name="Hiltunen Thoren M."/>
            <person name="Johannesson H."/>
        </authorList>
    </citation>
    <scope>NUCLEOTIDE SEQUENCE</scope>
    <source>
        <strain evidence="3">CBS 118394</strain>
    </source>
</reference>
<dbReference type="Proteomes" id="UP001283341">
    <property type="component" value="Unassembled WGS sequence"/>
</dbReference>
<dbReference type="EMBL" id="JAUEDM010000007">
    <property type="protein sequence ID" value="KAK3313984.1"/>
    <property type="molecule type" value="Genomic_DNA"/>
</dbReference>
<evidence type="ECO:0000313" key="4">
    <source>
        <dbReference type="Proteomes" id="UP001283341"/>
    </source>
</evidence>
<dbReference type="GO" id="GO:0006508">
    <property type="term" value="P:proteolysis"/>
    <property type="evidence" value="ECO:0007669"/>
    <property type="project" value="InterPro"/>
</dbReference>
<dbReference type="PANTHER" id="PTHR41775:SF1">
    <property type="entry name" value="PEPTIDASE M6-LIKE DOMAIN-CONTAINING PROTEIN"/>
    <property type="match status" value="1"/>
</dbReference>
<organism evidence="3 4">
    <name type="scientific">Apodospora peruviana</name>
    <dbReference type="NCBI Taxonomy" id="516989"/>
    <lineage>
        <taxon>Eukaryota</taxon>
        <taxon>Fungi</taxon>
        <taxon>Dikarya</taxon>
        <taxon>Ascomycota</taxon>
        <taxon>Pezizomycotina</taxon>
        <taxon>Sordariomycetes</taxon>
        <taxon>Sordariomycetidae</taxon>
        <taxon>Sordariales</taxon>
        <taxon>Lasiosphaeriaceae</taxon>
        <taxon>Apodospora</taxon>
    </lineage>
</organism>
<sequence>MADHNCASDGPCPVPPHPDKLKSIPESRDTPLRRRVSIDEGATRPFGLNDGVLFPPPRPFEGSRRQAAEPQPPLRGPLNVLVVLTSFKKMAIRSGAAEYFRDLFFSKNKITTGSVTEYYEEVSGGLVSITGDIFGPYELPETASYYCQDGYGFLNKAANMAPDNPNTQTMAGHALDALLEDKPDIDLRPYDNQNRAKGTVDAFIVVHAGRGGEEKKGVPERDIWSIKWVLKERQFVGKSNTGVYGFLTLPDDARTGVSAHEIGHLVFQWPDLYGTNPERGVGNWCLMSRGSWNKIEGSMPGDVPCHPSAWLKAQQGWVEVRKAKGSLKVLLNEVKATAKGTKTLPAANPKGVGGVYRLWSNGDEFSNEFFLIENRMRYGFDRSLGGEGLLIWHVQDNRDAQNPNRFKLVLLNADYQATGMPVSHEKYKDGPGTPFPGVKGNRSFTAKSTPNSRAYNGEDTFVSLTNISDAGQTMRVDLNVQSAKANL</sequence>
<protein>
    <submittedName>
        <fullName evidence="3">Peptidase, M6 family</fullName>
    </submittedName>
</protein>
<dbReference type="InterPro" id="IPR008757">
    <property type="entry name" value="Peptidase_M6-like_domain"/>
</dbReference>
<reference evidence="3" key="2">
    <citation type="submission" date="2023-06" db="EMBL/GenBank/DDBJ databases">
        <authorList>
            <consortium name="Lawrence Berkeley National Laboratory"/>
            <person name="Haridas S."/>
            <person name="Hensen N."/>
            <person name="Bonometti L."/>
            <person name="Westerberg I."/>
            <person name="Brannstrom I.O."/>
            <person name="Guillou S."/>
            <person name="Cros-Aarteil S."/>
            <person name="Calhoun S."/>
            <person name="Kuo A."/>
            <person name="Mondo S."/>
            <person name="Pangilinan J."/>
            <person name="Riley R."/>
            <person name="Labutti K."/>
            <person name="Andreopoulos B."/>
            <person name="Lipzen A."/>
            <person name="Chen C."/>
            <person name="Yanf M."/>
            <person name="Daum C."/>
            <person name="Ng V."/>
            <person name="Clum A."/>
            <person name="Steindorff A."/>
            <person name="Ohm R."/>
            <person name="Martin F."/>
            <person name="Silar P."/>
            <person name="Natvig D."/>
            <person name="Lalanne C."/>
            <person name="Gautier V."/>
            <person name="Ament-Velasquez S.L."/>
            <person name="Kruys A."/>
            <person name="Hutchinson M.I."/>
            <person name="Powell A.J."/>
            <person name="Barry K."/>
            <person name="Miller A.N."/>
            <person name="Grigoriev I.V."/>
            <person name="Debuchy R."/>
            <person name="Gladieux P."/>
            <person name="Thoren M.H."/>
            <person name="Johannesson H."/>
        </authorList>
    </citation>
    <scope>NUCLEOTIDE SEQUENCE</scope>
    <source>
        <strain evidence="3">CBS 118394</strain>
    </source>
</reference>
<dbReference type="GO" id="GO:0008233">
    <property type="term" value="F:peptidase activity"/>
    <property type="evidence" value="ECO:0007669"/>
    <property type="project" value="InterPro"/>
</dbReference>
<keyword evidence="4" id="KW-1185">Reference proteome</keyword>
<proteinExistence type="predicted"/>
<feature type="region of interest" description="Disordered" evidence="1">
    <location>
        <begin position="422"/>
        <end position="452"/>
    </location>
</feature>
<dbReference type="AlphaFoldDB" id="A0AAE0M0U1"/>
<dbReference type="Pfam" id="PF05547">
    <property type="entry name" value="Peptidase_M6"/>
    <property type="match status" value="1"/>
</dbReference>
<dbReference type="NCBIfam" id="TIGR03296">
    <property type="entry name" value="M6dom_TIGR03296"/>
    <property type="match status" value="1"/>
</dbReference>
<evidence type="ECO:0000313" key="3">
    <source>
        <dbReference type="EMBL" id="KAK3313984.1"/>
    </source>
</evidence>
<feature type="compositionally biased region" description="Basic and acidic residues" evidence="1">
    <location>
        <begin position="17"/>
        <end position="42"/>
    </location>
</feature>
<gene>
    <name evidence="3" type="ORF">B0H66DRAFT_643445</name>
</gene>
<comment type="caution">
    <text evidence="3">The sequence shown here is derived from an EMBL/GenBank/DDBJ whole genome shotgun (WGS) entry which is preliminary data.</text>
</comment>
<feature type="compositionally biased region" description="Polar residues" evidence="1">
    <location>
        <begin position="442"/>
        <end position="452"/>
    </location>
</feature>
<feature type="domain" description="Peptidase M6-like" evidence="2">
    <location>
        <begin position="97"/>
        <end position="317"/>
    </location>
</feature>
<feature type="region of interest" description="Disordered" evidence="1">
    <location>
        <begin position="1"/>
        <end position="74"/>
    </location>
</feature>
<evidence type="ECO:0000259" key="2">
    <source>
        <dbReference type="Pfam" id="PF05547"/>
    </source>
</evidence>
<name>A0AAE0M0U1_9PEZI</name>
<evidence type="ECO:0000256" key="1">
    <source>
        <dbReference type="SAM" id="MobiDB-lite"/>
    </source>
</evidence>
<dbReference type="PANTHER" id="PTHR41775">
    <property type="entry name" value="SECRETED PROTEIN-RELATED"/>
    <property type="match status" value="1"/>
</dbReference>